<accession>G4YRU0</accession>
<dbReference type="Proteomes" id="UP000002640">
    <property type="component" value="Unassembled WGS sequence"/>
</dbReference>
<dbReference type="Pfam" id="PF22748">
    <property type="entry name" value="PexRD54_WY"/>
    <property type="match status" value="1"/>
</dbReference>
<keyword evidence="9" id="KW-1185">Reference proteome</keyword>
<dbReference type="KEGG" id="psoj:PHYSODRAFT_253712"/>
<dbReference type="GeneID" id="20638405"/>
<organism evidence="8 9">
    <name type="scientific">Phytophthora sojae (strain P6497)</name>
    <name type="common">Soybean stem and root rot agent</name>
    <name type="synonym">Phytophthora megasperma f. sp. glycines</name>
    <dbReference type="NCBI Taxonomy" id="1094619"/>
    <lineage>
        <taxon>Eukaryota</taxon>
        <taxon>Sar</taxon>
        <taxon>Stramenopiles</taxon>
        <taxon>Oomycota</taxon>
        <taxon>Peronosporomycetes</taxon>
        <taxon>Peronosporales</taxon>
        <taxon>Peronosporaceae</taxon>
        <taxon>Phytophthora</taxon>
    </lineage>
</organism>
<keyword evidence="5" id="KW-0732">Signal</keyword>
<comment type="similarity">
    <text evidence="3">Belongs to the RxLR effector family.</text>
</comment>
<evidence type="ECO:0000256" key="5">
    <source>
        <dbReference type="ARBA" id="ARBA00022729"/>
    </source>
</evidence>
<keyword evidence="4" id="KW-0964">Secreted</keyword>
<evidence type="ECO:0000256" key="2">
    <source>
        <dbReference type="ARBA" id="ARBA00004613"/>
    </source>
</evidence>
<evidence type="ECO:0000256" key="1">
    <source>
        <dbReference type="ARBA" id="ARBA00004340"/>
    </source>
</evidence>
<dbReference type="EMBL" id="JH159152">
    <property type="protein sequence ID" value="EGZ22917.1"/>
    <property type="molecule type" value="Genomic_DNA"/>
</dbReference>
<evidence type="ECO:0000259" key="7">
    <source>
        <dbReference type="Pfam" id="PF22748"/>
    </source>
</evidence>
<dbReference type="InterPro" id="IPR054463">
    <property type="entry name" value="PexRD54_WY"/>
</dbReference>
<feature type="domain" description="RxLR effector PexRD54 WY" evidence="7">
    <location>
        <begin position="231"/>
        <end position="269"/>
    </location>
</feature>
<dbReference type="RefSeq" id="XP_009518205.1">
    <property type="nucleotide sequence ID" value="XM_009519910.1"/>
</dbReference>
<evidence type="ECO:0000313" key="8">
    <source>
        <dbReference type="EMBL" id="EGZ22917.1"/>
    </source>
</evidence>
<evidence type="ECO:0000256" key="4">
    <source>
        <dbReference type="ARBA" id="ARBA00022525"/>
    </source>
</evidence>
<gene>
    <name evidence="8" type="ORF">PHYSODRAFT_253712</name>
</gene>
<reference evidence="8 9" key="1">
    <citation type="journal article" date="2006" name="Science">
        <title>Phytophthora genome sequences uncover evolutionary origins and mechanisms of pathogenesis.</title>
        <authorList>
            <person name="Tyler B.M."/>
            <person name="Tripathy S."/>
            <person name="Zhang X."/>
            <person name="Dehal P."/>
            <person name="Jiang R.H."/>
            <person name="Aerts A."/>
            <person name="Arredondo F.D."/>
            <person name="Baxter L."/>
            <person name="Bensasson D."/>
            <person name="Beynon J.L."/>
            <person name="Chapman J."/>
            <person name="Damasceno C.M."/>
            <person name="Dorrance A.E."/>
            <person name="Dou D."/>
            <person name="Dickerman A.W."/>
            <person name="Dubchak I.L."/>
            <person name="Garbelotto M."/>
            <person name="Gijzen M."/>
            <person name="Gordon S.G."/>
            <person name="Govers F."/>
            <person name="Grunwald N.J."/>
            <person name="Huang W."/>
            <person name="Ivors K.L."/>
            <person name="Jones R.W."/>
            <person name="Kamoun S."/>
            <person name="Krampis K."/>
            <person name="Lamour K.H."/>
            <person name="Lee M.K."/>
            <person name="McDonald W.H."/>
            <person name="Medina M."/>
            <person name="Meijer H.J."/>
            <person name="Nordberg E.K."/>
            <person name="Maclean D.J."/>
            <person name="Ospina-Giraldo M.D."/>
            <person name="Morris P.F."/>
            <person name="Phuntumart V."/>
            <person name="Putnam N.H."/>
            <person name="Rash S."/>
            <person name="Rose J.K."/>
            <person name="Sakihama Y."/>
            <person name="Salamov A.A."/>
            <person name="Savidor A."/>
            <person name="Scheuring C.F."/>
            <person name="Smith B.M."/>
            <person name="Sobral B.W."/>
            <person name="Terry A."/>
            <person name="Torto-Alalibo T.A."/>
            <person name="Win J."/>
            <person name="Xu Z."/>
            <person name="Zhang H."/>
            <person name="Grigoriev I.V."/>
            <person name="Rokhsar D.S."/>
            <person name="Boore J.L."/>
        </authorList>
    </citation>
    <scope>NUCLEOTIDE SEQUENCE [LARGE SCALE GENOMIC DNA]</scope>
    <source>
        <strain evidence="8 9">P6497</strain>
    </source>
</reference>
<evidence type="ECO:0000256" key="3">
    <source>
        <dbReference type="ARBA" id="ARBA00010400"/>
    </source>
</evidence>
<evidence type="ECO:0000256" key="6">
    <source>
        <dbReference type="ARBA" id="ARBA00023026"/>
    </source>
</evidence>
<dbReference type="GO" id="GO:0005576">
    <property type="term" value="C:extracellular region"/>
    <property type="evidence" value="ECO:0007669"/>
    <property type="project" value="UniProtKB-SubCell"/>
</dbReference>
<sequence length="414" mass="46890">MNSDQAERHLRTRAHRTHITPTTRISIGALAGAVSKKPSNQGEVDKLFLKLKLYVANTEVLKNHQFAKWFSAVEKGYLKAKMSSEQASMAVAATLATRYSDEKLVEMIVAGKKLAEAKDVATKLEAAQMKNWLNDKVSAEKAFQILKLDQEKYTVLQRPLLKNWVNYMEMKKEDPYQWLFKRLLKLNDSNVILAGWMPSTAGDIFKRLELNAQDKDRRSFPGDRMGEALEKVWLGEKKPARDVFTAFKLNNQGDKLFENSRFVTWVAYVTKLDEKNADELMLAVLKETFKDEAALTRMLAAAKDHDSTKTTAASLEKAQYKDWRSSGESADGLFKLLKLDDEVDDLLSSPVLNNWMVYVDDFREDSTVLLLAKIKTSKLAKTDNKLAEMIAKAEQHVETRSIASKLARAEIDSG</sequence>
<name>G4YRU0_PHYSP</name>
<comment type="subcellular location">
    <subcellularLocation>
        <location evidence="1">Host cell</location>
    </subcellularLocation>
    <subcellularLocation>
        <location evidence="2">Secreted</location>
    </subcellularLocation>
</comment>
<proteinExistence type="inferred from homology"/>
<protein>
    <recommendedName>
        <fullName evidence="7">RxLR effector PexRD54 WY domain-containing protein</fullName>
    </recommendedName>
</protein>
<dbReference type="SMR" id="G4YRU0"/>
<dbReference type="InParanoid" id="G4YRU0"/>
<dbReference type="AlphaFoldDB" id="G4YRU0"/>
<dbReference type="GO" id="GO:0043657">
    <property type="term" value="C:host cell"/>
    <property type="evidence" value="ECO:0007669"/>
    <property type="project" value="UniProtKB-SubCell"/>
</dbReference>
<evidence type="ECO:0000313" key="9">
    <source>
        <dbReference type="Proteomes" id="UP000002640"/>
    </source>
</evidence>
<keyword evidence="6" id="KW-0843">Virulence</keyword>